<proteinExistence type="inferred from homology"/>
<gene>
    <name evidence="3" type="ORF">METZ01_LOCUS87371</name>
</gene>
<dbReference type="Pfam" id="PF00106">
    <property type="entry name" value="adh_short"/>
    <property type="match status" value="1"/>
</dbReference>
<accession>A0A381V4D2</accession>
<sequence length="302" mass="32755">MSRLNGKIALITGAGRGIGKEISLKFAEEGAKVIVNDLGGERDGTGEGKVADNVVKEILDNGGEAVANYDSVGSVQGGQNIFQTALNSFGGLDILINNAGILRDKTLYNMEESEWDVIMEVHLKGHYNCTRPFVRYIKDNNRLNCRIINMSSVSGLFGNFGQTNYGAAKAGIAGFTRSLALEVTKYKCTVNTLSPGAATRLTLDLINAAGREYDENDWTQGPEQIAPVVTWLCSEDAQEVTSQIIHSQGGILGIMQQPAVIKSFTTDNLWTLELLDKLMPELIEAKKAHDKEVMESASPKKV</sequence>
<keyword evidence="2" id="KW-0560">Oxidoreductase</keyword>
<dbReference type="EMBL" id="UINC01007667">
    <property type="protein sequence ID" value="SVA34517.1"/>
    <property type="molecule type" value="Genomic_DNA"/>
</dbReference>
<evidence type="ECO:0000313" key="3">
    <source>
        <dbReference type="EMBL" id="SVA34517.1"/>
    </source>
</evidence>
<dbReference type="PROSITE" id="PS00061">
    <property type="entry name" value="ADH_SHORT"/>
    <property type="match status" value="1"/>
</dbReference>
<evidence type="ECO:0000256" key="1">
    <source>
        <dbReference type="ARBA" id="ARBA00006484"/>
    </source>
</evidence>
<dbReference type="InterPro" id="IPR002347">
    <property type="entry name" value="SDR_fam"/>
</dbReference>
<comment type="similarity">
    <text evidence="1">Belongs to the short-chain dehydrogenases/reductases (SDR) family.</text>
</comment>
<dbReference type="InterPro" id="IPR020904">
    <property type="entry name" value="Sc_DH/Rdtase_CS"/>
</dbReference>
<dbReference type="SUPFAM" id="SSF51735">
    <property type="entry name" value="NAD(P)-binding Rossmann-fold domains"/>
    <property type="match status" value="1"/>
</dbReference>
<name>A0A381V4D2_9ZZZZ</name>
<dbReference type="InterPro" id="IPR036291">
    <property type="entry name" value="NAD(P)-bd_dom_sf"/>
</dbReference>
<protein>
    <recommendedName>
        <fullName evidence="4">SDR family NAD(P)-dependent oxidoreductase</fullName>
    </recommendedName>
</protein>
<reference evidence="3" key="1">
    <citation type="submission" date="2018-05" db="EMBL/GenBank/DDBJ databases">
        <authorList>
            <person name="Lanie J.A."/>
            <person name="Ng W.-L."/>
            <person name="Kazmierczak K.M."/>
            <person name="Andrzejewski T.M."/>
            <person name="Davidsen T.M."/>
            <person name="Wayne K.J."/>
            <person name="Tettelin H."/>
            <person name="Glass J.I."/>
            <person name="Rusch D."/>
            <person name="Podicherti R."/>
            <person name="Tsui H.-C.T."/>
            <person name="Winkler M.E."/>
        </authorList>
    </citation>
    <scope>NUCLEOTIDE SEQUENCE</scope>
</reference>
<dbReference type="PANTHER" id="PTHR45024:SF2">
    <property type="entry name" value="SCP2 DOMAIN-CONTAINING PROTEIN"/>
    <property type="match status" value="1"/>
</dbReference>
<evidence type="ECO:0000256" key="2">
    <source>
        <dbReference type="ARBA" id="ARBA00023002"/>
    </source>
</evidence>
<organism evidence="3">
    <name type="scientific">marine metagenome</name>
    <dbReference type="NCBI Taxonomy" id="408172"/>
    <lineage>
        <taxon>unclassified sequences</taxon>
        <taxon>metagenomes</taxon>
        <taxon>ecological metagenomes</taxon>
    </lineage>
</organism>
<dbReference type="PANTHER" id="PTHR45024">
    <property type="entry name" value="DEHYDROGENASES, SHORT CHAIN"/>
    <property type="match status" value="1"/>
</dbReference>
<dbReference type="AlphaFoldDB" id="A0A381V4D2"/>
<dbReference type="PRINTS" id="PR00081">
    <property type="entry name" value="GDHRDH"/>
</dbReference>
<dbReference type="InterPro" id="IPR051687">
    <property type="entry name" value="Peroxisomal_Beta-Oxidation"/>
</dbReference>
<dbReference type="Gene3D" id="3.40.50.720">
    <property type="entry name" value="NAD(P)-binding Rossmann-like Domain"/>
    <property type="match status" value="1"/>
</dbReference>
<dbReference type="GO" id="GO:0016491">
    <property type="term" value="F:oxidoreductase activity"/>
    <property type="evidence" value="ECO:0007669"/>
    <property type="project" value="UniProtKB-KW"/>
</dbReference>
<dbReference type="FunFam" id="3.40.50.720:FF:000084">
    <property type="entry name" value="Short-chain dehydrogenase reductase"/>
    <property type="match status" value="1"/>
</dbReference>
<dbReference type="PRINTS" id="PR00080">
    <property type="entry name" value="SDRFAMILY"/>
</dbReference>
<evidence type="ECO:0008006" key="4">
    <source>
        <dbReference type="Google" id="ProtNLM"/>
    </source>
</evidence>